<evidence type="ECO:0000256" key="2">
    <source>
        <dbReference type="PIRSR" id="PIRSR639901-1"/>
    </source>
</evidence>
<feature type="domain" description="3-deoxy-D-manno-octulosonic-acid transferase N-terminal" evidence="5">
    <location>
        <begin position="39"/>
        <end position="223"/>
    </location>
</feature>
<evidence type="ECO:0000259" key="5">
    <source>
        <dbReference type="Pfam" id="PF04413"/>
    </source>
</evidence>
<keyword evidence="4" id="KW-0448">Lipopolysaccharide biosynthesis</keyword>
<keyword evidence="6" id="KW-0328">Glycosyltransferase</keyword>
<evidence type="ECO:0000256" key="4">
    <source>
        <dbReference type="RuleBase" id="RU365103"/>
    </source>
</evidence>
<dbReference type="KEGG" id="aiq:Azoinq_08640"/>
<dbReference type="EMBL" id="CP064782">
    <property type="protein sequence ID" value="QWT47942.1"/>
    <property type="molecule type" value="Genomic_DNA"/>
</dbReference>
<dbReference type="GO" id="GO:0043842">
    <property type="term" value="F:Kdo transferase activity"/>
    <property type="evidence" value="ECO:0007669"/>
    <property type="project" value="UniProtKB-EC"/>
</dbReference>
<accession>A0A975XTP1</accession>
<evidence type="ECO:0000256" key="3">
    <source>
        <dbReference type="PIRSR" id="PIRSR639901-2"/>
    </source>
</evidence>
<comment type="similarity">
    <text evidence="4">Belongs to the glycosyltransferase group 1 family.</text>
</comment>
<name>A0A975XTP1_9RHOO</name>
<dbReference type="InterPro" id="IPR039901">
    <property type="entry name" value="Kdotransferase"/>
</dbReference>
<comment type="catalytic activity">
    <reaction evidence="4">
        <text>lipid IVA (E. coli) + CMP-3-deoxy-beta-D-manno-octulosonate = alpha-Kdo-(2-&gt;6)-lipid IVA (E. coli) + CMP + H(+)</text>
        <dbReference type="Rhea" id="RHEA:28066"/>
        <dbReference type="ChEBI" id="CHEBI:15378"/>
        <dbReference type="ChEBI" id="CHEBI:58603"/>
        <dbReference type="ChEBI" id="CHEBI:60364"/>
        <dbReference type="ChEBI" id="CHEBI:60377"/>
        <dbReference type="ChEBI" id="CHEBI:85987"/>
        <dbReference type="EC" id="2.4.99.12"/>
    </reaction>
</comment>
<keyword evidence="7" id="KW-1185">Reference proteome</keyword>
<feature type="site" description="Transition state stabilizer" evidence="3">
    <location>
        <position position="220"/>
    </location>
</feature>
<dbReference type="FunFam" id="3.40.50.11720:FF:000001">
    <property type="entry name" value="3-deoxy-D-manno-octulosonic acid transferase"/>
    <property type="match status" value="1"/>
</dbReference>
<dbReference type="NCBIfam" id="NF004386">
    <property type="entry name" value="PRK05749.1-2"/>
    <property type="match status" value="1"/>
</dbReference>
<dbReference type="RefSeq" id="WP_216129977.1">
    <property type="nucleotide sequence ID" value="NZ_CP064782.1"/>
</dbReference>
<comment type="pathway">
    <text evidence="4">Bacterial outer membrane biogenesis; LPS core biosynthesis.</text>
</comment>
<dbReference type="AlphaFoldDB" id="A0A975XTP1"/>
<gene>
    <name evidence="6" type="primary">waaA</name>
    <name evidence="6" type="ORF">Azoinq_08640</name>
</gene>
<dbReference type="Proteomes" id="UP000683428">
    <property type="component" value="Chromosome"/>
</dbReference>
<evidence type="ECO:0000256" key="1">
    <source>
        <dbReference type="ARBA" id="ARBA00022679"/>
    </source>
</evidence>
<dbReference type="GO" id="GO:0009244">
    <property type="term" value="P:lipopolysaccharide core region biosynthetic process"/>
    <property type="evidence" value="ECO:0007669"/>
    <property type="project" value="UniProtKB-UniRule"/>
</dbReference>
<feature type="active site" description="Proton acceptor" evidence="2">
    <location>
        <position position="71"/>
    </location>
</feature>
<dbReference type="PANTHER" id="PTHR42755:SF1">
    <property type="entry name" value="3-DEOXY-D-MANNO-OCTULOSONIC ACID TRANSFERASE, MITOCHONDRIAL-RELATED"/>
    <property type="match status" value="1"/>
</dbReference>
<keyword evidence="4" id="KW-1003">Cell membrane</keyword>
<dbReference type="GO" id="GO:0009245">
    <property type="term" value="P:lipid A biosynthetic process"/>
    <property type="evidence" value="ECO:0007669"/>
    <property type="project" value="TreeGrafter"/>
</dbReference>
<protein>
    <recommendedName>
        <fullName evidence="4">3-deoxy-D-manno-octulosonic acid transferase</fullName>
        <shortName evidence="4">Kdo transferase</shortName>
        <ecNumber evidence="4">2.4.99.12</ecNumber>
    </recommendedName>
    <alternativeName>
        <fullName evidence="4">Lipid IV(A) 3-deoxy-D-manno-octulosonic acid transferase</fullName>
    </alternativeName>
</protein>
<sequence>MPFARLARWAYSLLLYLAAPLVVLRLLLRARRQPEYRAHWGERLGFYGELPPWSGHVPPPLIWLHAVSVGETRAVQPLVRALLAAYPDHHLLLTGMTPTGRATAQEMWGDQGHRVSYVYAPYDFPGAVARFFRHFRPVLGLFMETELWPNLLAAGHRAGVPLVLVNARLSARSAAGYARLPLLFRPAFGLLSAVAAQTEVDGGRLAALGADPITVCGNLKFDVTPAEDKLALGQGWKAVLGDRPVWLAASTRDGEEALVLDALEHLAIPGLLLVLVPRHPQRFDGVADLVRQRGLSLVRRSEGLPGPETRVWLGDSLGEMPAYYTCADLALIGGSLLPFGGQNLIEAAACGCPVLVGPHTFNFAQAAADAVACGAARRLPGPEALVHEVGGLFRQPEERRAMALSAQAFAAAHRGATARTLALIADVLGQGH</sequence>
<reference evidence="6" key="1">
    <citation type="submission" date="2020-11" db="EMBL/GenBank/DDBJ databases">
        <title>Azospira inquinata sp. nov.</title>
        <authorList>
            <person name="Moe W.M."/>
            <person name="Mikes M.C."/>
        </authorList>
    </citation>
    <scope>NUCLEOTIDE SEQUENCE</scope>
    <source>
        <strain evidence="6">Azo-3</strain>
    </source>
</reference>
<keyword evidence="1 4" id="KW-0808">Transferase</keyword>
<comment type="function">
    <text evidence="4">Involved in lipopolysaccharide (LPS) biosynthesis. Catalyzes the transfer of 3-deoxy-D-manno-octulosonate (Kdo) residue(s) from CMP-Kdo to lipid IV(A), the tetraacyldisaccharide-1,4'-bisphosphate precursor of lipid A.</text>
</comment>
<dbReference type="PANTHER" id="PTHR42755">
    <property type="entry name" value="3-DEOXY-MANNO-OCTULOSONATE CYTIDYLYLTRANSFERASE"/>
    <property type="match status" value="1"/>
</dbReference>
<proteinExistence type="inferred from homology"/>
<dbReference type="EC" id="2.4.99.12" evidence="4"/>
<dbReference type="GO" id="GO:0005886">
    <property type="term" value="C:plasma membrane"/>
    <property type="evidence" value="ECO:0007669"/>
    <property type="project" value="UniProtKB-SubCell"/>
</dbReference>
<dbReference type="Pfam" id="PF04413">
    <property type="entry name" value="Glycos_transf_N"/>
    <property type="match status" value="1"/>
</dbReference>
<feature type="transmembrane region" description="Helical" evidence="4">
    <location>
        <begin position="6"/>
        <end position="28"/>
    </location>
</feature>
<comment type="subcellular location">
    <subcellularLocation>
        <location evidence="4">Cell membrane</location>
    </subcellularLocation>
</comment>
<keyword evidence="4" id="KW-0472">Membrane</keyword>
<evidence type="ECO:0000313" key="7">
    <source>
        <dbReference type="Proteomes" id="UP000683428"/>
    </source>
</evidence>
<feature type="site" description="Transition state stabilizer" evidence="3">
    <location>
        <position position="144"/>
    </location>
</feature>
<organism evidence="6 7">
    <name type="scientific">Azospira inquinata</name>
    <dbReference type="NCBI Taxonomy" id="2785627"/>
    <lineage>
        <taxon>Bacteria</taxon>
        <taxon>Pseudomonadati</taxon>
        <taxon>Pseudomonadota</taxon>
        <taxon>Betaproteobacteria</taxon>
        <taxon>Rhodocyclales</taxon>
        <taxon>Rhodocyclaceae</taxon>
        <taxon>Azospira</taxon>
    </lineage>
</organism>
<evidence type="ECO:0000313" key="6">
    <source>
        <dbReference type="EMBL" id="QWT47942.1"/>
    </source>
</evidence>
<keyword evidence="4" id="KW-0812">Transmembrane</keyword>
<keyword evidence="4" id="KW-1133">Transmembrane helix</keyword>
<dbReference type="InterPro" id="IPR007507">
    <property type="entry name" value="Glycos_transf_N"/>
</dbReference>